<evidence type="ECO:0000313" key="1">
    <source>
        <dbReference type="EMBL" id="PZM14321.1"/>
    </source>
</evidence>
<dbReference type="OrthoDB" id="8383050at2"/>
<comment type="caution">
    <text evidence="1">The sequence shown here is derived from an EMBL/GenBank/DDBJ whole genome shotgun (WGS) entry which is preliminary data.</text>
</comment>
<gene>
    <name evidence="1" type="ORF">CPY51_11020</name>
</gene>
<dbReference type="AlphaFoldDB" id="A0A2W4CPJ2"/>
<name>A0A2W4CPJ2_9HYPH</name>
<organism evidence="1 2">
    <name type="scientific">Rhizobium tubonense</name>
    <dbReference type="NCBI Taxonomy" id="484088"/>
    <lineage>
        <taxon>Bacteria</taxon>
        <taxon>Pseudomonadati</taxon>
        <taxon>Pseudomonadota</taxon>
        <taxon>Alphaproteobacteria</taxon>
        <taxon>Hyphomicrobiales</taxon>
        <taxon>Rhizobiaceae</taxon>
        <taxon>Rhizobium/Agrobacterium group</taxon>
        <taxon>Rhizobium</taxon>
    </lineage>
</organism>
<evidence type="ECO:0000313" key="2">
    <source>
        <dbReference type="Proteomes" id="UP000248925"/>
    </source>
</evidence>
<dbReference type="EMBL" id="PCDP01000034">
    <property type="protein sequence ID" value="PZM14321.1"/>
    <property type="molecule type" value="Genomic_DNA"/>
</dbReference>
<reference evidence="1 2" key="1">
    <citation type="journal article" date="2018" name="Sci. Rep.">
        <title>Rhizobium tumorigenes sp. nov., a novel plant tumorigenic bacterium isolated from cane gall tumors on thornless blackberry.</title>
        <authorList>
            <person name="Kuzmanovi N."/>
            <person name="Smalla K."/>
            <person name="Gronow S."/>
            <person name="PuBawska J."/>
        </authorList>
    </citation>
    <scope>NUCLEOTIDE SEQUENCE [LARGE SCALE GENOMIC DNA]</scope>
    <source>
        <strain evidence="1 2">CCBAU 85046</strain>
    </source>
</reference>
<keyword evidence="2" id="KW-1185">Reference proteome</keyword>
<proteinExistence type="predicted"/>
<dbReference type="Proteomes" id="UP000248925">
    <property type="component" value="Unassembled WGS sequence"/>
</dbReference>
<accession>A0A2W4CPJ2</accession>
<sequence length="96" mass="10458">MNTISIDQLEASRFYWARRKPNTTATTAEPGDIEVVKVSTMFGAASEFWTVAVVGSDEHFDLAAFEFLHKVPSPPQAAQHRPNLTVISASSHQVGG</sequence>
<dbReference type="RefSeq" id="WP_111160296.1">
    <property type="nucleotide sequence ID" value="NZ_PCDP01000034.1"/>
</dbReference>
<protein>
    <submittedName>
        <fullName evidence="1">Uncharacterized protein</fullName>
    </submittedName>
</protein>